<accession>A0A2X3L0P4</accession>
<organism evidence="8 9">
    <name type="scientific">Candidatus Bipolaricaulis anaerobius</name>
    <dbReference type="NCBI Taxonomy" id="2026885"/>
    <lineage>
        <taxon>Bacteria</taxon>
        <taxon>Candidatus Bipolaricaulota</taxon>
        <taxon>Candidatus Bipolaricaulia</taxon>
        <taxon>Candidatus Bipolaricaulales</taxon>
        <taxon>Candidatus Bipolaricaulaceae</taxon>
        <taxon>Candidatus Bipolaricaulis</taxon>
    </lineage>
</organism>
<protein>
    <submittedName>
        <fullName evidence="8">Rieske (2Fe-2S) domain protein</fullName>
    </submittedName>
</protein>
<evidence type="ECO:0000256" key="2">
    <source>
        <dbReference type="ARBA" id="ARBA00022723"/>
    </source>
</evidence>
<keyword evidence="1" id="KW-0001">2Fe-2S</keyword>
<comment type="similarity">
    <text evidence="6">Belongs to the bacterial ring-hydroxylating dioxygenase ferredoxin component family.</text>
</comment>
<dbReference type="Pfam" id="PF00355">
    <property type="entry name" value="Rieske"/>
    <property type="match status" value="1"/>
</dbReference>
<evidence type="ECO:0000259" key="7">
    <source>
        <dbReference type="PROSITE" id="PS51296"/>
    </source>
</evidence>
<dbReference type="KEGG" id="bana:BARAN1_0305"/>
<evidence type="ECO:0000256" key="5">
    <source>
        <dbReference type="ARBA" id="ARBA00034078"/>
    </source>
</evidence>
<evidence type="ECO:0000256" key="4">
    <source>
        <dbReference type="ARBA" id="ARBA00023014"/>
    </source>
</evidence>
<dbReference type="RefSeq" id="WP_231944275.1">
    <property type="nucleotide sequence ID" value="NZ_LS483254.1"/>
</dbReference>
<comment type="cofactor">
    <cofactor evidence="5">
        <name>[2Fe-2S] cluster</name>
        <dbReference type="ChEBI" id="CHEBI:190135"/>
    </cofactor>
</comment>
<evidence type="ECO:0000313" key="8">
    <source>
        <dbReference type="EMBL" id="SQD92330.1"/>
    </source>
</evidence>
<name>A0A2X3L0P4_9BACT</name>
<evidence type="ECO:0000313" key="9">
    <source>
        <dbReference type="Proteomes" id="UP000249818"/>
    </source>
</evidence>
<dbReference type="InterPro" id="IPR036922">
    <property type="entry name" value="Rieske_2Fe-2S_sf"/>
</dbReference>
<feature type="domain" description="Rieske" evidence="7">
    <location>
        <begin position="4"/>
        <end position="99"/>
    </location>
</feature>
<dbReference type="SUPFAM" id="SSF50022">
    <property type="entry name" value="ISP domain"/>
    <property type="match status" value="1"/>
</dbReference>
<dbReference type="InterPro" id="IPR017941">
    <property type="entry name" value="Rieske_2Fe-2S"/>
</dbReference>
<dbReference type="PANTHER" id="PTHR21496:SF0">
    <property type="entry name" value="RIESKE DOMAIN-CONTAINING PROTEIN"/>
    <property type="match status" value="1"/>
</dbReference>
<gene>
    <name evidence="8" type="ORF">BARAN1_0305</name>
</gene>
<dbReference type="GO" id="GO:0051537">
    <property type="term" value="F:2 iron, 2 sulfur cluster binding"/>
    <property type="evidence" value="ECO:0007669"/>
    <property type="project" value="UniProtKB-KW"/>
</dbReference>
<sequence>MPAWTVVAEADAIGEGELRAVSVAGLPILLVRRQGQVYALDERCPHLGCSLARGTLEGYILKCPCHDWRFDIRTGEFLAAPEIRLPTYPVREAAGKLFIVRGD</sequence>
<dbReference type="EMBL" id="LS483254">
    <property type="protein sequence ID" value="SQD92330.1"/>
    <property type="molecule type" value="Genomic_DNA"/>
</dbReference>
<dbReference type="PANTHER" id="PTHR21496">
    <property type="entry name" value="FERREDOXIN-RELATED"/>
    <property type="match status" value="1"/>
</dbReference>
<evidence type="ECO:0000256" key="1">
    <source>
        <dbReference type="ARBA" id="ARBA00022714"/>
    </source>
</evidence>
<keyword evidence="2" id="KW-0479">Metal-binding</keyword>
<dbReference type="AlphaFoldDB" id="A0A2X3L0P4"/>
<evidence type="ECO:0000256" key="6">
    <source>
        <dbReference type="ARBA" id="ARBA00038001"/>
    </source>
</evidence>
<dbReference type="Proteomes" id="UP000249818">
    <property type="component" value="Chromosome BARAN1"/>
</dbReference>
<dbReference type="PROSITE" id="PS51296">
    <property type="entry name" value="RIESKE"/>
    <property type="match status" value="1"/>
</dbReference>
<proteinExistence type="inferred from homology"/>
<reference evidence="9" key="1">
    <citation type="submission" date="2018-05" db="EMBL/GenBank/DDBJ databases">
        <authorList>
            <person name="Hao L."/>
        </authorList>
    </citation>
    <scope>NUCLEOTIDE SEQUENCE [LARGE SCALE GENOMIC DNA]</scope>
</reference>
<keyword evidence="4" id="KW-0411">Iron-sulfur</keyword>
<keyword evidence="3" id="KW-0408">Iron</keyword>
<keyword evidence="9" id="KW-1185">Reference proteome</keyword>
<dbReference type="Gene3D" id="2.102.10.10">
    <property type="entry name" value="Rieske [2Fe-2S] iron-sulphur domain"/>
    <property type="match status" value="1"/>
</dbReference>
<dbReference type="GO" id="GO:0046872">
    <property type="term" value="F:metal ion binding"/>
    <property type="evidence" value="ECO:0007669"/>
    <property type="project" value="UniProtKB-KW"/>
</dbReference>
<evidence type="ECO:0000256" key="3">
    <source>
        <dbReference type="ARBA" id="ARBA00023004"/>
    </source>
</evidence>
<dbReference type="CDD" id="cd03467">
    <property type="entry name" value="Rieske"/>
    <property type="match status" value="1"/>
</dbReference>